<dbReference type="InterPro" id="IPR020422">
    <property type="entry name" value="TYR_PHOSPHATASE_DUAL_dom"/>
</dbReference>
<dbReference type="Gene3D" id="3.90.190.10">
    <property type="entry name" value="Protein tyrosine phosphatase superfamily"/>
    <property type="match status" value="1"/>
</dbReference>
<keyword evidence="7" id="KW-1185">Reference proteome</keyword>
<dbReference type="GO" id="GO:0005634">
    <property type="term" value="C:nucleus"/>
    <property type="evidence" value="ECO:0007669"/>
    <property type="project" value="GOC"/>
</dbReference>
<dbReference type="PROSITE" id="PS50056">
    <property type="entry name" value="TYR_PHOSPHATASE_2"/>
    <property type="match status" value="1"/>
</dbReference>
<evidence type="ECO:0000256" key="1">
    <source>
        <dbReference type="ARBA" id="ARBA00022801"/>
    </source>
</evidence>
<dbReference type="EMBL" id="CAKXYY010000018">
    <property type="protein sequence ID" value="CAH2354645.1"/>
    <property type="molecule type" value="Genomic_DNA"/>
</dbReference>
<organism evidence="6 7">
    <name type="scientific">[Candida] railenensis</name>
    <dbReference type="NCBI Taxonomy" id="45579"/>
    <lineage>
        <taxon>Eukaryota</taxon>
        <taxon>Fungi</taxon>
        <taxon>Dikarya</taxon>
        <taxon>Ascomycota</taxon>
        <taxon>Saccharomycotina</taxon>
        <taxon>Pichiomycetes</taxon>
        <taxon>Debaryomycetaceae</taxon>
        <taxon>Kurtzmaniella</taxon>
    </lineage>
</organism>
<dbReference type="PANTHER" id="PTHR47550:SF1">
    <property type="entry name" value="DUAL SPECIFICITY PROTEIN PHOSPHATASE PPS1"/>
    <property type="match status" value="1"/>
</dbReference>
<dbReference type="Pfam" id="PF00782">
    <property type="entry name" value="DSPc"/>
    <property type="match status" value="1"/>
</dbReference>
<protein>
    <submittedName>
        <fullName evidence="6">Uncharacterized protein</fullName>
    </submittedName>
</protein>
<keyword evidence="1" id="KW-0378">Hydrolase</keyword>
<evidence type="ECO:0000313" key="7">
    <source>
        <dbReference type="Proteomes" id="UP000837801"/>
    </source>
</evidence>
<accession>A0A9P0W055</accession>
<evidence type="ECO:0000313" key="6">
    <source>
        <dbReference type="EMBL" id="CAH2354645.1"/>
    </source>
</evidence>
<sequence length="875" mass="100100">MNLLLQPPKSKSTLTVSNHHAIDTHTRSSPVTELAVDTSVSSIPSPLPTPSPSSSTSSSSSPSALLAGLLNSRSNLNAYKTTPSISISSLHSLSSESISSSAQSVTSNSSTSIQPSKHTNQFISSFIDRLRCPADNIYVINSLPDAKELLDFYYSSSRNRLPKVDELFPYLHGLNGIKQKIFFNPELNSNQEINEKLASTLDLKDYDENRFNKNDVCPPTLNEHFHLSFISSKEVNQSSSGNALINSISIHDLLTPRDTDQEECFIEQISYQPFDFINKIDPKNMYELNNRNFKSQVKLTAPFANFCIYNQDNDYGTNLAAAKFISKSIDDKNSTQLIFILDLSASDVEGLGSYLEKNSEFYKSAILDNPMESPDGIDEIATFSCKLLKWEQNLIWNLNSMKWLHPKICLGTLIDFNRLTNVEGGVKNSPFKLYINCHQNAQFPELSQLNDILHSLSESESDGYDLDAIYLEFPCSGSLSISKITFEETLSFLNVLKIIQIYALKNHSTFVFCYDGFTGLSLLAMSIAYLFKLDPDNELTTENVLLDLLTDLTKDLRLYFFKNDLLFMKNLEKFIGWVHFENIYKSRYLNNFDEIDYTRSLDFHSKLDYRLILNLEHKSISKYSKYETRRLNASNVDWFDLNQDNNFPSRILNTLYLGSLKHASSITLLNAIQATRIVSLGEKPLWFKYLDDYLVFEHELSEEKVGNRKVIRPLYTYNYAKIYAIELNSGASSIVLSKIPNLKKIVYIYNLKDDGKDSLLPLLTEVPEYVKNEILIDTFKEDEKTLIHCRIGVSRSATLVIATLMKHYKWSLIQAYMFVRVKRFNIIIQPNLKIFYELFLYEEYLRGNKGSRTVCWEYLCNEIHKLNNHYLSNCS</sequence>
<evidence type="ECO:0000256" key="2">
    <source>
        <dbReference type="ARBA" id="ARBA00022912"/>
    </source>
</evidence>
<gene>
    <name evidence="6" type="ORF">CLIB1423_18S00474</name>
</gene>
<dbReference type="InterPro" id="IPR016130">
    <property type="entry name" value="Tyr_Pase_AS"/>
</dbReference>
<dbReference type="PROSITE" id="PS50054">
    <property type="entry name" value="TYR_PHOSPHATASE_DUAL"/>
    <property type="match status" value="1"/>
</dbReference>
<dbReference type="InterPro" id="IPR000387">
    <property type="entry name" value="Tyr_Pase_dom"/>
</dbReference>
<dbReference type="OrthoDB" id="273181at2759"/>
<dbReference type="SMART" id="SM00195">
    <property type="entry name" value="DSPc"/>
    <property type="match status" value="1"/>
</dbReference>
<dbReference type="Proteomes" id="UP000837801">
    <property type="component" value="Unassembled WGS sequence"/>
</dbReference>
<dbReference type="AlphaFoldDB" id="A0A9P0W055"/>
<feature type="compositionally biased region" description="Low complexity" evidence="3">
    <location>
        <begin position="52"/>
        <end position="62"/>
    </location>
</feature>
<dbReference type="GO" id="GO:0008138">
    <property type="term" value="F:protein tyrosine/serine/threonine phosphatase activity"/>
    <property type="evidence" value="ECO:0007669"/>
    <property type="project" value="TreeGrafter"/>
</dbReference>
<evidence type="ECO:0000259" key="5">
    <source>
        <dbReference type="PROSITE" id="PS50056"/>
    </source>
</evidence>
<dbReference type="InterPro" id="IPR053239">
    <property type="entry name" value="Dual_spec_PTase"/>
</dbReference>
<dbReference type="GO" id="GO:0033260">
    <property type="term" value="P:nuclear DNA replication"/>
    <property type="evidence" value="ECO:0007669"/>
    <property type="project" value="TreeGrafter"/>
</dbReference>
<evidence type="ECO:0000259" key="4">
    <source>
        <dbReference type="PROSITE" id="PS50054"/>
    </source>
</evidence>
<comment type="caution">
    <text evidence="6">The sequence shown here is derived from an EMBL/GenBank/DDBJ whole genome shotgun (WGS) entry which is preliminary data.</text>
</comment>
<feature type="region of interest" description="Disordered" evidence="3">
    <location>
        <begin position="1"/>
        <end position="62"/>
    </location>
</feature>
<dbReference type="SUPFAM" id="SSF52799">
    <property type="entry name" value="(Phosphotyrosine protein) phosphatases II"/>
    <property type="match status" value="1"/>
</dbReference>
<dbReference type="PROSITE" id="PS00383">
    <property type="entry name" value="TYR_PHOSPHATASE_1"/>
    <property type="match status" value="1"/>
</dbReference>
<name>A0A9P0W055_9ASCO</name>
<evidence type="ECO:0000256" key="3">
    <source>
        <dbReference type="SAM" id="MobiDB-lite"/>
    </source>
</evidence>
<dbReference type="PANTHER" id="PTHR47550">
    <property type="entry name" value="DUAL SPECIFICITY PROTEIN PHOSPHATASE PPS1"/>
    <property type="match status" value="1"/>
</dbReference>
<feature type="domain" description="Tyrosine specific protein phosphatases" evidence="5">
    <location>
        <begin position="760"/>
        <end position="834"/>
    </location>
</feature>
<dbReference type="InterPro" id="IPR000340">
    <property type="entry name" value="Dual-sp_phosphatase_cat-dom"/>
</dbReference>
<proteinExistence type="predicted"/>
<feature type="compositionally biased region" description="Polar residues" evidence="3">
    <location>
        <begin position="9"/>
        <end position="18"/>
    </location>
</feature>
<feature type="domain" description="Tyrosine-protein phosphatase" evidence="4">
    <location>
        <begin position="647"/>
        <end position="847"/>
    </location>
</feature>
<reference evidence="6" key="1">
    <citation type="submission" date="2022-03" db="EMBL/GenBank/DDBJ databases">
        <authorList>
            <person name="Legras J.-L."/>
            <person name="Devillers H."/>
            <person name="Grondin C."/>
        </authorList>
    </citation>
    <scope>NUCLEOTIDE SEQUENCE</scope>
    <source>
        <strain evidence="6">CLIB 1423</strain>
    </source>
</reference>
<keyword evidence="2" id="KW-0904">Protein phosphatase</keyword>
<dbReference type="InterPro" id="IPR029021">
    <property type="entry name" value="Prot-tyrosine_phosphatase-like"/>
</dbReference>